<evidence type="ECO:0000313" key="8">
    <source>
        <dbReference type="EMBL" id="KAK9396461.1"/>
    </source>
</evidence>
<comment type="caution">
    <text evidence="8">The sequence shown here is derived from an EMBL/GenBank/DDBJ whole genome shotgun (WGS) entry which is preliminary data.</text>
</comment>
<dbReference type="GO" id="GO:0003993">
    <property type="term" value="F:acid phosphatase activity"/>
    <property type="evidence" value="ECO:0007669"/>
    <property type="project" value="UniProtKB-EC"/>
</dbReference>
<dbReference type="CDD" id="cd07061">
    <property type="entry name" value="HP_HAP_like"/>
    <property type="match status" value="1"/>
</dbReference>
<comment type="similarity">
    <text evidence="2">Belongs to the histidine acid phosphatase family.</text>
</comment>
<proteinExistence type="inferred from homology"/>
<comment type="catalytic activity">
    <reaction evidence="1">
        <text>a phosphate monoester + H2O = an alcohol + phosphate</text>
        <dbReference type="Rhea" id="RHEA:15017"/>
        <dbReference type="ChEBI" id="CHEBI:15377"/>
        <dbReference type="ChEBI" id="CHEBI:30879"/>
        <dbReference type="ChEBI" id="CHEBI:43474"/>
        <dbReference type="ChEBI" id="CHEBI:67140"/>
        <dbReference type="EC" id="3.1.3.2"/>
    </reaction>
</comment>
<protein>
    <recommendedName>
        <fullName evidence="3">acid phosphatase</fullName>
        <ecNumber evidence="3">3.1.3.2</ecNumber>
    </recommendedName>
</protein>
<evidence type="ECO:0000256" key="7">
    <source>
        <dbReference type="ARBA" id="ARBA00023180"/>
    </source>
</evidence>
<evidence type="ECO:0000256" key="1">
    <source>
        <dbReference type="ARBA" id="ARBA00000032"/>
    </source>
</evidence>
<reference evidence="8 9" key="1">
    <citation type="journal article" date="2024" name="Proc. Natl. Acad. Sci. U.S.A.">
        <title>The genetic regulatory architecture and epigenomic basis for age-related changes in rattlesnake venom.</title>
        <authorList>
            <person name="Hogan M.P."/>
            <person name="Holding M.L."/>
            <person name="Nystrom G.S."/>
            <person name="Colston T.J."/>
            <person name="Bartlett D.A."/>
            <person name="Mason A.J."/>
            <person name="Ellsworth S.A."/>
            <person name="Rautsaw R.M."/>
            <person name="Lawrence K.C."/>
            <person name="Strickland J.L."/>
            <person name="He B."/>
            <person name="Fraser P."/>
            <person name="Margres M.J."/>
            <person name="Gilbert D.M."/>
            <person name="Gibbs H.L."/>
            <person name="Parkinson C.L."/>
            <person name="Rokyta D.R."/>
        </authorList>
    </citation>
    <scope>NUCLEOTIDE SEQUENCE [LARGE SCALE GENOMIC DNA]</scope>
    <source>
        <strain evidence="8">DRR0105</strain>
    </source>
</reference>
<dbReference type="SUPFAM" id="SSF53254">
    <property type="entry name" value="Phosphoglycerate mutase-like"/>
    <property type="match status" value="1"/>
</dbReference>
<keyword evidence="5" id="KW-0378">Hydrolase</keyword>
<dbReference type="GO" id="GO:0005886">
    <property type="term" value="C:plasma membrane"/>
    <property type="evidence" value="ECO:0007669"/>
    <property type="project" value="TreeGrafter"/>
</dbReference>
<dbReference type="PROSITE" id="PS00778">
    <property type="entry name" value="HIS_ACID_PHOSPHAT_2"/>
    <property type="match status" value="1"/>
</dbReference>
<dbReference type="EC" id="3.1.3.2" evidence="3"/>
<evidence type="ECO:0000256" key="4">
    <source>
        <dbReference type="ARBA" id="ARBA00022729"/>
    </source>
</evidence>
<evidence type="ECO:0000256" key="2">
    <source>
        <dbReference type="ARBA" id="ARBA00005375"/>
    </source>
</evidence>
<keyword evidence="4" id="KW-0732">Signal</keyword>
<evidence type="ECO:0000256" key="3">
    <source>
        <dbReference type="ARBA" id="ARBA00012646"/>
    </source>
</evidence>
<keyword evidence="7" id="KW-0325">Glycoprotein</keyword>
<gene>
    <name evidence="8" type="ORF">NXF25_019822</name>
</gene>
<name>A0AAW1B3R8_CROAD</name>
<evidence type="ECO:0000256" key="6">
    <source>
        <dbReference type="ARBA" id="ARBA00023157"/>
    </source>
</evidence>
<dbReference type="Gene3D" id="3.40.50.1240">
    <property type="entry name" value="Phosphoglycerate mutase-like"/>
    <property type="match status" value="1"/>
</dbReference>
<dbReference type="AlphaFoldDB" id="A0AAW1B3R8"/>
<dbReference type="EMBL" id="JAOTOJ010000008">
    <property type="protein sequence ID" value="KAK9396461.1"/>
    <property type="molecule type" value="Genomic_DNA"/>
</dbReference>
<keyword evidence="6" id="KW-1015">Disulfide bond</keyword>
<evidence type="ECO:0000256" key="5">
    <source>
        <dbReference type="ARBA" id="ARBA00022801"/>
    </source>
</evidence>
<organism evidence="8 9">
    <name type="scientific">Crotalus adamanteus</name>
    <name type="common">Eastern diamondback rattlesnake</name>
    <dbReference type="NCBI Taxonomy" id="8729"/>
    <lineage>
        <taxon>Eukaryota</taxon>
        <taxon>Metazoa</taxon>
        <taxon>Chordata</taxon>
        <taxon>Craniata</taxon>
        <taxon>Vertebrata</taxon>
        <taxon>Euteleostomi</taxon>
        <taxon>Lepidosauria</taxon>
        <taxon>Squamata</taxon>
        <taxon>Bifurcata</taxon>
        <taxon>Unidentata</taxon>
        <taxon>Episquamata</taxon>
        <taxon>Toxicofera</taxon>
        <taxon>Serpentes</taxon>
        <taxon>Colubroidea</taxon>
        <taxon>Viperidae</taxon>
        <taxon>Crotalinae</taxon>
        <taxon>Crotalus</taxon>
    </lineage>
</organism>
<dbReference type="InterPro" id="IPR029033">
    <property type="entry name" value="His_PPase_superfam"/>
</dbReference>
<evidence type="ECO:0000313" key="9">
    <source>
        <dbReference type="Proteomes" id="UP001474421"/>
    </source>
</evidence>
<keyword evidence="9" id="KW-1185">Reference proteome</keyword>
<dbReference type="Pfam" id="PF00328">
    <property type="entry name" value="His_Phos_2"/>
    <property type="match status" value="1"/>
</dbReference>
<dbReference type="InterPro" id="IPR033379">
    <property type="entry name" value="Acid_Pase_AS"/>
</dbReference>
<dbReference type="InterPro" id="IPR050645">
    <property type="entry name" value="Histidine_acid_phosphatase"/>
</dbReference>
<dbReference type="PANTHER" id="PTHR11567:SF211">
    <property type="entry name" value="PROSTATIC ACID PHOSPHATASE"/>
    <property type="match status" value="1"/>
</dbReference>
<accession>A0AAW1B3R8</accession>
<dbReference type="InterPro" id="IPR000560">
    <property type="entry name" value="His_Pase_clade-2"/>
</dbReference>
<sequence length="487" mass="56384">MLVPKPGSGGVGRRGWVLAEEERWAAWSEAQGKRVERRQALRLLLLLLLRQLITTQKRHGMERHGQGWAGRQAEGEIYRHGDRSPIENYPNGLHHESEWPQGFGQLTKIGMQQQYELGQYIKKRYSDFLSASYKTEEILIQSTEIDRTIMSAQANLAGLFPPTDDQIWNPELLWQPVPVHVVPKASSPKLRYPIFQCPRYIELLKKTVASNEFQEKIKPYEEFIKTMAYYSGYNASVLKNPMNFKIWHVQDTLFCESIHNYTLPEWATEDVMTKLTELTELSLSSLFDIYKRKEKARLQGGLLVKDILQKFSEAQFPQKRKMIVYSAHDTTLGALQMALNIYNYKLPPYASCQIFEQYEEENGVHTIEMYFRNDTSKEPYPITLPGCSCACPLQQFTKLVSPILVDNWEKECEKIDIDEGKIPQPADDPVVPTEKMQGLKATAEITRLEFSESAIPERRTENKLMQERKKRTWHQLLGTVRKAKFSS</sequence>
<dbReference type="PANTHER" id="PTHR11567">
    <property type="entry name" value="ACID PHOSPHATASE-RELATED"/>
    <property type="match status" value="1"/>
</dbReference>
<dbReference type="FunFam" id="3.40.50.1240:FF:000010">
    <property type="entry name" value="Prostatic acid phosphatase"/>
    <property type="match status" value="1"/>
</dbReference>
<dbReference type="Proteomes" id="UP001474421">
    <property type="component" value="Unassembled WGS sequence"/>
</dbReference>